<dbReference type="STRING" id="1122209.SAMN02745752_02655"/>
<dbReference type="RefSeq" id="WP_072326975.1">
    <property type="nucleotide sequence ID" value="NZ_FPJW01000011.1"/>
</dbReference>
<evidence type="ECO:0000256" key="5">
    <source>
        <dbReference type="ARBA" id="ARBA00022692"/>
    </source>
</evidence>
<evidence type="ECO:0000256" key="2">
    <source>
        <dbReference type="ARBA" id="ARBA00022448"/>
    </source>
</evidence>
<dbReference type="CDD" id="cd06582">
    <property type="entry name" value="TM_PBP1_LivH_like"/>
    <property type="match status" value="1"/>
</dbReference>
<evidence type="ECO:0000313" key="11">
    <source>
        <dbReference type="EMBL" id="SFX72680.1"/>
    </source>
</evidence>
<feature type="transmembrane region" description="Helical" evidence="10">
    <location>
        <begin position="210"/>
        <end position="233"/>
    </location>
</feature>
<organism evidence="11 12">
    <name type="scientific">Marinospirillum alkaliphilum DSM 21637</name>
    <dbReference type="NCBI Taxonomy" id="1122209"/>
    <lineage>
        <taxon>Bacteria</taxon>
        <taxon>Pseudomonadati</taxon>
        <taxon>Pseudomonadota</taxon>
        <taxon>Gammaproteobacteria</taxon>
        <taxon>Oceanospirillales</taxon>
        <taxon>Oceanospirillaceae</taxon>
        <taxon>Marinospirillum</taxon>
    </lineage>
</organism>
<protein>
    <submittedName>
        <fullName evidence="11">Branched-chain amino acid transport system permease protein</fullName>
    </submittedName>
</protein>
<dbReference type="GO" id="GO:0005886">
    <property type="term" value="C:plasma membrane"/>
    <property type="evidence" value="ECO:0007669"/>
    <property type="project" value="UniProtKB-SubCell"/>
</dbReference>
<dbReference type="AlphaFoldDB" id="A0A1K1ZF08"/>
<feature type="transmembrane region" description="Helical" evidence="10">
    <location>
        <begin position="107"/>
        <end position="128"/>
    </location>
</feature>
<keyword evidence="6" id="KW-0029">Amino-acid transport</keyword>
<dbReference type="Proteomes" id="UP000182350">
    <property type="component" value="Unassembled WGS sequence"/>
</dbReference>
<keyword evidence="8 10" id="KW-0472">Membrane</keyword>
<dbReference type="GO" id="GO:0015188">
    <property type="term" value="F:L-isoleucine transmembrane transporter activity"/>
    <property type="evidence" value="ECO:0007669"/>
    <property type="project" value="TreeGrafter"/>
</dbReference>
<feature type="transmembrane region" description="Helical" evidence="10">
    <location>
        <begin position="46"/>
        <end position="68"/>
    </location>
</feature>
<dbReference type="GO" id="GO:1903806">
    <property type="term" value="P:L-isoleucine import across plasma membrane"/>
    <property type="evidence" value="ECO:0007669"/>
    <property type="project" value="TreeGrafter"/>
</dbReference>
<keyword evidence="12" id="KW-1185">Reference proteome</keyword>
<evidence type="ECO:0000256" key="4">
    <source>
        <dbReference type="ARBA" id="ARBA00022519"/>
    </source>
</evidence>
<dbReference type="GO" id="GO:0015190">
    <property type="term" value="F:L-leucine transmembrane transporter activity"/>
    <property type="evidence" value="ECO:0007669"/>
    <property type="project" value="TreeGrafter"/>
</dbReference>
<feature type="transmembrane region" description="Helical" evidence="10">
    <location>
        <begin position="74"/>
        <end position="95"/>
    </location>
</feature>
<dbReference type="InterPro" id="IPR001851">
    <property type="entry name" value="ABC_transp_permease"/>
</dbReference>
<keyword evidence="7 10" id="KW-1133">Transmembrane helix</keyword>
<feature type="transmembrane region" description="Helical" evidence="10">
    <location>
        <begin position="302"/>
        <end position="323"/>
    </location>
</feature>
<evidence type="ECO:0000256" key="6">
    <source>
        <dbReference type="ARBA" id="ARBA00022970"/>
    </source>
</evidence>
<feature type="transmembrane region" description="Helical" evidence="10">
    <location>
        <begin position="239"/>
        <end position="256"/>
    </location>
</feature>
<dbReference type="OrthoDB" id="9807115at2"/>
<sequence>MNELVFFINNVVISGTVAGSIYAIGAIGITLVFSIMRFAHFAHADLMTFGALMVLMFTSLFPGSGALLGIPTPLLMLPLGMAMTAFLAIGIDRTFYKPMREHGVKPIVIVIASLGVTLMLQGLIRLFAGTGSRSMYVGESKGIYRLELPFELASRPIVITEPQITLILFTLVAVIGLHLFMHRTRTGKAMRAMSDNPDLARVSGINTDKVVMVTWILAGCLAAAAGTFLSMDVSLTPDLSFHLLLPIFAAAIVGGVGHPYGAIAGGFLVGFAETLSVFNWAVLLRPIRHWFPEWVEIPRTLALVGTEYKIVVPFFILVVVLVWRPTGIFKGKVI</sequence>
<dbReference type="EMBL" id="FPJW01000011">
    <property type="protein sequence ID" value="SFX72680.1"/>
    <property type="molecule type" value="Genomic_DNA"/>
</dbReference>
<keyword evidence="3" id="KW-1003">Cell membrane</keyword>
<dbReference type="PANTHER" id="PTHR11795">
    <property type="entry name" value="BRANCHED-CHAIN AMINO ACID TRANSPORT SYSTEM PERMEASE PROTEIN LIVH"/>
    <property type="match status" value="1"/>
</dbReference>
<dbReference type="GO" id="GO:0005304">
    <property type="term" value="F:L-valine transmembrane transporter activity"/>
    <property type="evidence" value="ECO:0007669"/>
    <property type="project" value="TreeGrafter"/>
</dbReference>
<dbReference type="GO" id="GO:0042941">
    <property type="term" value="P:D-alanine transmembrane transport"/>
    <property type="evidence" value="ECO:0007669"/>
    <property type="project" value="TreeGrafter"/>
</dbReference>
<comment type="subcellular location">
    <subcellularLocation>
        <location evidence="1">Cell inner membrane</location>
        <topology evidence="1">Multi-pass membrane protein</topology>
    </subcellularLocation>
</comment>
<evidence type="ECO:0000256" key="10">
    <source>
        <dbReference type="SAM" id="Phobius"/>
    </source>
</evidence>
<dbReference type="GO" id="GO:0015192">
    <property type="term" value="F:L-phenylalanine transmembrane transporter activity"/>
    <property type="evidence" value="ECO:0007669"/>
    <property type="project" value="TreeGrafter"/>
</dbReference>
<gene>
    <name evidence="11" type="ORF">SAMN02745752_02655</name>
</gene>
<feature type="transmembrane region" description="Helical" evidence="10">
    <location>
        <begin position="164"/>
        <end position="181"/>
    </location>
</feature>
<evidence type="ECO:0000256" key="1">
    <source>
        <dbReference type="ARBA" id="ARBA00004429"/>
    </source>
</evidence>
<dbReference type="Pfam" id="PF02653">
    <property type="entry name" value="BPD_transp_2"/>
    <property type="match status" value="1"/>
</dbReference>
<dbReference type="PANTHER" id="PTHR11795:SF371">
    <property type="entry name" value="HIGH-AFFINITY BRANCHED-CHAIN AMINO ACID TRANSPORT SYSTEM PERMEASE PROTEIN LIVH"/>
    <property type="match status" value="1"/>
</dbReference>
<reference evidence="11 12" key="1">
    <citation type="submission" date="2016-11" db="EMBL/GenBank/DDBJ databases">
        <authorList>
            <person name="Jaros S."/>
            <person name="Januszkiewicz K."/>
            <person name="Wedrychowicz H."/>
        </authorList>
    </citation>
    <scope>NUCLEOTIDE SEQUENCE [LARGE SCALE GENOMIC DNA]</scope>
    <source>
        <strain evidence="11 12">DSM 21637</strain>
    </source>
</reference>
<dbReference type="GO" id="GO:0015808">
    <property type="term" value="P:L-alanine transport"/>
    <property type="evidence" value="ECO:0007669"/>
    <property type="project" value="TreeGrafter"/>
</dbReference>
<keyword evidence="4" id="KW-0997">Cell inner membrane</keyword>
<evidence type="ECO:0000256" key="7">
    <source>
        <dbReference type="ARBA" id="ARBA00022989"/>
    </source>
</evidence>
<keyword evidence="2" id="KW-0813">Transport</keyword>
<name>A0A1K1ZF08_9GAMM</name>
<accession>A0A1K1ZF08</accession>
<evidence type="ECO:0000256" key="8">
    <source>
        <dbReference type="ARBA" id="ARBA00023136"/>
    </source>
</evidence>
<keyword evidence="5 10" id="KW-0812">Transmembrane</keyword>
<feature type="transmembrane region" description="Helical" evidence="10">
    <location>
        <begin position="263"/>
        <end position="282"/>
    </location>
</feature>
<evidence type="ECO:0000256" key="3">
    <source>
        <dbReference type="ARBA" id="ARBA00022475"/>
    </source>
</evidence>
<feature type="transmembrane region" description="Helical" evidence="10">
    <location>
        <begin position="12"/>
        <end position="34"/>
    </location>
</feature>
<evidence type="ECO:0000313" key="12">
    <source>
        <dbReference type="Proteomes" id="UP000182350"/>
    </source>
</evidence>
<proteinExistence type="inferred from homology"/>
<comment type="similarity">
    <text evidence="9">Belongs to the binding-protein-dependent transport system permease family. LivHM subfamily.</text>
</comment>
<dbReference type="InterPro" id="IPR052157">
    <property type="entry name" value="BCAA_transport_permease"/>
</dbReference>
<evidence type="ECO:0000256" key="9">
    <source>
        <dbReference type="ARBA" id="ARBA00037998"/>
    </source>
</evidence>